<dbReference type="RefSeq" id="WP_143060554.1">
    <property type="nucleotide sequence ID" value="NZ_FNSO01000003.1"/>
</dbReference>
<keyword evidence="1" id="KW-1133">Transmembrane helix</keyword>
<dbReference type="STRING" id="208445.SAMN04489727_1793"/>
<feature type="transmembrane region" description="Helical" evidence="1">
    <location>
        <begin position="20"/>
        <end position="42"/>
    </location>
</feature>
<feature type="transmembrane region" description="Helical" evidence="1">
    <location>
        <begin position="48"/>
        <end position="67"/>
    </location>
</feature>
<evidence type="ECO:0000313" key="3">
    <source>
        <dbReference type="Proteomes" id="UP000199622"/>
    </source>
</evidence>
<evidence type="ECO:0000313" key="2">
    <source>
        <dbReference type="EMBL" id="SEB44336.1"/>
    </source>
</evidence>
<dbReference type="EMBL" id="FNSO01000003">
    <property type="protein sequence ID" value="SEB44336.1"/>
    <property type="molecule type" value="Genomic_DNA"/>
</dbReference>
<name>A0A1H4JED0_9PSEU</name>
<dbReference type="AlphaFoldDB" id="A0A1H4JED0"/>
<proteinExistence type="predicted"/>
<reference evidence="3" key="1">
    <citation type="submission" date="2016-10" db="EMBL/GenBank/DDBJ databases">
        <authorList>
            <person name="Varghese N."/>
            <person name="Submissions S."/>
        </authorList>
    </citation>
    <scope>NUCLEOTIDE SEQUENCE [LARGE SCALE GENOMIC DNA]</scope>
    <source>
        <strain evidence="3">DSM 44544</strain>
    </source>
</reference>
<organism evidence="2 3">
    <name type="scientific">Amycolatopsis tolypomycina</name>
    <dbReference type="NCBI Taxonomy" id="208445"/>
    <lineage>
        <taxon>Bacteria</taxon>
        <taxon>Bacillati</taxon>
        <taxon>Actinomycetota</taxon>
        <taxon>Actinomycetes</taxon>
        <taxon>Pseudonocardiales</taxon>
        <taxon>Pseudonocardiaceae</taxon>
        <taxon>Amycolatopsis</taxon>
    </lineage>
</organism>
<protein>
    <recommendedName>
        <fullName evidence="4">GAF domain-containing protein</fullName>
    </recommendedName>
</protein>
<dbReference type="OrthoDB" id="9256048at2"/>
<evidence type="ECO:0000256" key="1">
    <source>
        <dbReference type="SAM" id="Phobius"/>
    </source>
</evidence>
<gene>
    <name evidence="2" type="ORF">SAMN04489727_1793</name>
</gene>
<sequence length="308" mass="34618">MNRVPDWLGNQESRLWSVMARLAAITGLVFPIASIVAFVITGSLSTPAAVLSVYICVLCTTLIILMIRQENRYIAQVKKYQDDYLNEAKKHQEQIEAAQREMRYGPAMLPLRRAYSDVAEASWNHLRGDTSPEAFRLHLQESLRYFSEAFTLITGVTCRSSIKLVAAPNGPTGDLTVSTLCRDHNSPEPSNRPDRISDNTDFKHIFLHNEPKFFCNDLVAAISKGYRNSHWDEKTIEAGEFDYRSTIVWPIGRAGDVSTGHKSDLEIIGFLCVDSLETEVFHQTYDVAIGGAFAQALQLALTQFRTKQ</sequence>
<accession>A0A1H4JED0</accession>
<evidence type="ECO:0008006" key="4">
    <source>
        <dbReference type="Google" id="ProtNLM"/>
    </source>
</evidence>
<dbReference type="Proteomes" id="UP000199622">
    <property type="component" value="Unassembled WGS sequence"/>
</dbReference>
<keyword evidence="1" id="KW-0812">Transmembrane</keyword>
<keyword evidence="1" id="KW-0472">Membrane</keyword>
<keyword evidence="3" id="KW-1185">Reference proteome</keyword>